<evidence type="ECO:0000313" key="2">
    <source>
        <dbReference type="EMBL" id="KAF5753825.1"/>
    </source>
</evidence>
<dbReference type="Gramene" id="mRNA:HanXRQr2_Chr17g0784401">
    <property type="protein sequence ID" value="CDS:HanXRQr2_Chr17g0784401.1"/>
    <property type="gene ID" value="HanXRQr2_Chr17g0784401"/>
</dbReference>
<reference evidence="2" key="2">
    <citation type="submission" date="2020-06" db="EMBL/GenBank/DDBJ databases">
        <title>Helianthus annuus Genome sequencing and assembly Release 2.</title>
        <authorList>
            <person name="Gouzy J."/>
            <person name="Langlade N."/>
            <person name="Munos S."/>
        </authorList>
    </citation>
    <scope>NUCLEOTIDE SEQUENCE</scope>
    <source>
        <tissue evidence="2">Leaves</tissue>
    </source>
</reference>
<accession>A0A9K3DET8</accession>
<dbReference type="Proteomes" id="UP000215914">
    <property type="component" value="Unassembled WGS sequence"/>
</dbReference>
<feature type="region of interest" description="Disordered" evidence="1">
    <location>
        <begin position="45"/>
        <end position="84"/>
    </location>
</feature>
<keyword evidence="3" id="KW-1185">Reference proteome</keyword>
<dbReference type="AlphaFoldDB" id="A0A9K3DET8"/>
<dbReference type="EMBL" id="MNCJ02000332">
    <property type="protein sequence ID" value="KAF5753825.1"/>
    <property type="molecule type" value="Genomic_DNA"/>
</dbReference>
<reference evidence="2" key="1">
    <citation type="journal article" date="2017" name="Nature">
        <title>The sunflower genome provides insights into oil metabolism, flowering and Asterid evolution.</title>
        <authorList>
            <person name="Badouin H."/>
            <person name="Gouzy J."/>
            <person name="Grassa C.J."/>
            <person name="Murat F."/>
            <person name="Staton S.E."/>
            <person name="Cottret L."/>
            <person name="Lelandais-Briere C."/>
            <person name="Owens G.L."/>
            <person name="Carrere S."/>
            <person name="Mayjonade B."/>
            <person name="Legrand L."/>
            <person name="Gill N."/>
            <person name="Kane N.C."/>
            <person name="Bowers J.E."/>
            <person name="Hubner S."/>
            <person name="Bellec A."/>
            <person name="Berard A."/>
            <person name="Berges H."/>
            <person name="Blanchet N."/>
            <person name="Boniface M.C."/>
            <person name="Brunel D."/>
            <person name="Catrice O."/>
            <person name="Chaidir N."/>
            <person name="Claudel C."/>
            <person name="Donnadieu C."/>
            <person name="Faraut T."/>
            <person name="Fievet G."/>
            <person name="Helmstetter N."/>
            <person name="King M."/>
            <person name="Knapp S.J."/>
            <person name="Lai Z."/>
            <person name="Le Paslier M.C."/>
            <person name="Lippi Y."/>
            <person name="Lorenzon L."/>
            <person name="Mandel J.R."/>
            <person name="Marage G."/>
            <person name="Marchand G."/>
            <person name="Marquand E."/>
            <person name="Bret-Mestries E."/>
            <person name="Morien E."/>
            <person name="Nambeesan S."/>
            <person name="Nguyen T."/>
            <person name="Pegot-Espagnet P."/>
            <person name="Pouilly N."/>
            <person name="Raftis F."/>
            <person name="Sallet E."/>
            <person name="Schiex T."/>
            <person name="Thomas J."/>
            <person name="Vandecasteele C."/>
            <person name="Vares D."/>
            <person name="Vear F."/>
            <person name="Vautrin S."/>
            <person name="Crespi M."/>
            <person name="Mangin B."/>
            <person name="Burke J.M."/>
            <person name="Salse J."/>
            <person name="Munos S."/>
            <person name="Vincourt P."/>
            <person name="Rieseberg L.H."/>
            <person name="Langlade N.B."/>
        </authorList>
    </citation>
    <scope>NUCLEOTIDE SEQUENCE</scope>
    <source>
        <tissue evidence="2">Leaves</tissue>
    </source>
</reference>
<organism evidence="2 3">
    <name type="scientific">Helianthus annuus</name>
    <name type="common">Common sunflower</name>
    <dbReference type="NCBI Taxonomy" id="4232"/>
    <lineage>
        <taxon>Eukaryota</taxon>
        <taxon>Viridiplantae</taxon>
        <taxon>Streptophyta</taxon>
        <taxon>Embryophyta</taxon>
        <taxon>Tracheophyta</taxon>
        <taxon>Spermatophyta</taxon>
        <taxon>Magnoliopsida</taxon>
        <taxon>eudicotyledons</taxon>
        <taxon>Gunneridae</taxon>
        <taxon>Pentapetalae</taxon>
        <taxon>asterids</taxon>
        <taxon>campanulids</taxon>
        <taxon>Asterales</taxon>
        <taxon>Asteraceae</taxon>
        <taxon>Asteroideae</taxon>
        <taxon>Heliantheae alliance</taxon>
        <taxon>Heliantheae</taxon>
        <taxon>Helianthus</taxon>
    </lineage>
</organism>
<proteinExistence type="predicted"/>
<name>A0A9K3DET8_HELAN</name>
<sequence length="84" mass="9435">MSGGRKNSKTYSSLTSTLCKKIAKQMVNPFMRALCTKGYSSSLSFVTSSQKHEPRDNNALPTKPRDTSRCRSRHAFKKDHAPRS</sequence>
<evidence type="ECO:0000313" key="3">
    <source>
        <dbReference type="Proteomes" id="UP000215914"/>
    </source>
</evidence>
<evidence type="ECO:0000256" key="1">
    <source>
        <dbReference type="SAM" id="MobiDB-lite"/>
    </source>
</evidence>
<protein>
    <submittedName>
        <fullName evidence="2">Uncharacterized protein</fullName>
    </submittedName>
</protein>
<gene>
    <name evidence="2" type="ORF">HanXRQr2_Chr17g0784401</name>
</gene>
<comment type="caution">
    <text evidence="2">The sequence shown here is derived from an EMBL/GenBank/DDBJ whole genome shotgun (WGS) entry which is preliminary data.</text>
</comment>